<dbReference type="Proteomes" id="UP000007819">
    <property type="component" value="Chromosome A1"/>
</dbReference>
<dbReference type="OrthoDB" id="6615917at2759"/>
<name>A0A8R1W1S8_ACYPI</name>
<reference evidence="1" key="2">
    <citation type="submission" date="2022-06" db="UniProtKB">
        <authorList>
            <consortium name="EnsemblMetazoa"/>
        </authorList>
    </citation>
    <scope>IDENTIFICATION</scope>
</reference>
<dbReference type="KEGG" id="api:100167868"/>
<dbReference type="AlphaFoldDB" id="A0A8R1W1S8"/>
<evidence type="ECO:0000313" key="2">
    <source>
        <dbReference type="Proteomes" id="UP000007819"/>
    </source>
</evidence>
<dbReference type="EnsemblMetazoa" id="XM_001948061.5">
    <property type="protein sequence ID" value="XP_001948096.2"/>
    <property type="gene ID" value="LOC100167868"/>
</dbReference>
<protein>
    <submittedName>
        <fullName evidence="1">Uncharacterized protein</fullName>
    </submittedName>
</protein>
<evidence type="ECO:0000313" key="1">
    <source>
        <dbReference type="EnsemblMetazoa" id="XP_001948096.2"/>
    </source>
</evidence>
<dbReference type="GeneID" id="100167868"/>
<reference evidence="2" key="1">
    <citation type="submission" date="2010-06" db="EMBL/GenBank/DDBJ databases">
        <authorList>
            <person name="Jiang H."/>
            <person name="Abraham K."/>
            <person name="Ali S."/>
            <person name="Alsbrooks S.L."/>
            <person name="Anim B.N."/>
            <person name="Anosike U.S."/>
            <person name="Attaway T."/>
            <person name="Bandaranaike D.P."/>
            <person name="Battles P.K."/>
            <person name="Bell S.N."/>
            <person name="Bell A.V."/>
            <person name="Beltran B."/>
            <person name="Bickham C."/>
            <person name="Bustamante Y."/>
            <person name="Caleb T."/>
            <person name="Canada A."/>
            <person name="Cardenas V."/>
            <person name="Carter K."/>
            <person name="Chacko J."/>
            <person name="Chandrabose M.N."/>
            <person name="Chavez D."/>
            <person name="Chavez A."/>
            <person name="Chen L."/>
            <person name="Chu H.-S."/>
            <person name="Claassen K.J."/>
            <person name="Cockrell R."/>
            <person name="Collins M."/>
            <person name="Cooper J.A."/>
            <person name="Cree A."/>
            <person name="Curry S.M."/>
            <person name="Da Y."/>
            <person name="Dao M.D."/>
            <person name="Das B."/>
            <person name="Davila M.-L."/>
            <person name="Davy-Carroll L."/>
            <person name="Denson S."/>
            <person name="Dinh H."/>
            <person name="Ebong V.E."/>
            <person name="Edwards J.R."/>
            <person name="Egan A."/>
            <person name="El-Daye J."/>
            <person name="Escobedo L."/>
            <person name="Fernandez S."/>
            <person name="Fernando P.R."/>
            <person name="Flagg N."/>
            <person name="Forbes L.D."/>
            <person name="Fowler R.G."/>
            <person name="Fu Q."/>
            <person name="Gabisi R.A."/>
            <person name="Ganer J."/>
            <person name="Garbino Pronczuk A."/>
            <person name="Garcia R.M."/>
            <person name="Garner T."/>
            <person name="Garrett T.E."/>
            <person name="Gonzalez D.A."/>
            <person name="Hamid H."/>
            <person name="Hawkins E.S."/>
            <person name="Hirani K."/>
            <person name="Hogues M.E."/>
            <person name="Hollins B."/>
            <person name="Hsiao C.-H."/>
            <person name="Jabil R."/>
            <person name="James M.L."/>
            <person name="Jhangiani S.N."/>
            <person name="Johnson B."/>
            <person name="Johnson Q."/>
            <person name="Joshi V."/>
            <person name="Kalu J.B."/>
            <person name="Kam C."/>
            <person name="Kashfia A."/>
            <person name="Keebler J."/>
            <person name="Kisamo H."/>
            <person name="Kovar C.L."/>
            <person name="Lago L.A."/>
            <person name="Lai C.-Y."/>
            <person name="Laidlaw J."/>
            <person name="Lara F."/>
            <person name="Le T.-K."/>
            <person name="Lee S.L."/>
            <person name="Legall F.H."/>
            <person name="Lemon S.J."/>
            <person name="Lewis L.R."/>
            <person name="Li B."/>
            <person name="Liu Y."/>
            <person name="Liu Y.-S."/>
            <person name="Lopez J."/>
            <person name="Lozado R.J."/>
            <person name="Lu J."/>
            <person name="Madu R.C."/>
            <person name="Maheshwari M."/>
            <person name="Maheshwari R."/>
            <person name="Malloy K."/>
            <person name="Martinez E."/>
            <person name="Mathew T."/>
            <person name="Mercado I.C."/>
            <person name="Mercado C."/>
            <person name="Meyer B."/>
            <person name="Montgomery K."/>
            <person name="Morgan M.B."/>
            <person name="Munidasa M."/>
            <person name="Nazareth L.V."/>
            <person name="Nelson J."/>
            <person name="Ng B.M."/>
            <person name="Nguyen N.B."/>
            <person name="Nguyen P.Q."/>
            <person name="Nguyen T."/>
            <person name="Obregon M."/>
            <person name="Okwuonu G.O."/>
            <person name="Onwere C.G."/>
            <person name="Orozco G."/>
            <person name="Parra A."/>
            <person name="Patel S."/>
            <person name="Patil S."/>
            <person name="Perez A."/>
            <person name="Perez Y."/>
            <person name="Pham C."/>
            <person name="Primus E.L."/>
            <person name="Pu L.-L."/>
            <person name="Puazo M."/>
            <person name="Qin X."/>
            <person name="Quiroz J.B."/>
            <person name="Reese J."/>
            <person name="Richards S."/>
            <person name="Rives C.M."/>
            <person name="Robberts R."/>
            <person name="Ruiz S.J."/>
            <person name="Ruiz M.J."/>
            <person name="Santibanez J."/>
            <person name="Schneider B.W."/>
            <person name="Sisson I."/>
            <person name="Smith M."/>
            <person name="Sodergren E."/>
            <person name="Song X.-Z."/>
            <person name="Song B.B."/>
            <person name="Summersgill H."/>
            <person name="Thelus R."/>
            <person name="Thornton R.D."/>
            <person name="Trejos Z.Y."/>
            <person name="Usmani K."/>
            <person name="Vattathil S."/>
            <person name="Villasana D."/>
            <person name="Walker D.L."/>
            <person name="Wang S."/>
            <person name="Wang K."/>
            <person name="White C.S."/>
            <person name="Williams A.C."/>
            <person name="Williamson J."/>
            <person name="Wilson K."/>
            <person name="Woghiren I.O."/>
            <person name="Woodworth J.R."/>
            <person name="Worley K.C."/>
            <person name="Wright R.A."/>
            <person name="Wu W."/>
            <person name="Young L."/>
            <person name="Zhang L."/>
            <person name="Zhang J."/>
            <person name="Zhu Y."/>
            <person name="Muzny D.M."/>
            <person name="Weinstock G."/>
            <person name="Gibbs R.A."/>
        </authorList>
    </citation>
    <scope>NUCLEOTIDE SEQUENCE [LARGE SCALE GENOMIC DNA]</scope>
    <source>
        <strain evidence="2">LSR1</strain>
    </source>
</reference>
<sequence>MASVISVPANEGISVKNEHDDPEINAMALKMKENYQKNATAAAKQQAASPANVYINRAGRAVTLTNAPIITNNTQKNQDKLPKDCEDVESIKGRFSWKLIAGYNVPYIIRVINGEHLKFVSVRMAETQLLSNYLHYLHADIYTCTSVRSHFITEAEAKLLNDINQKHTECIYGKEMFFQGKDYIVRLEDVHEFYTFIEVCYKKLLCNITPGRREKCGFIRINSESVVPYCIKDNQKYVPLFYFEGETENLKHRAVKLENWNLAYLKFCCKVQGIRNELFASDSCTVTSLDDIKNYFPPETNFEEYWPAKVVDTQLLTNQKSTHVNPPGAWIRAPPEVVPAENSIPLTLTAPASLPQSMPVLMNTYQNGWPANQMVNSYSTQAQPPSTRGYSIAARNQSIAAQCYNAGSTVSQSSSLVNSASHVVPPPPLVRAGNSTPVIGNTVSYSNVVPISQCITTMYNPMTNSNVMSHSSQMRQFYNQRSNNNQAQQQQLQQQQIQQQQQIITTPQTQQPYSGQSVHGRLTNTQQRNALRNAGSVVVAPPLEIIDLSSPPSSPVPPTVQENPRSNIAWELTRIPERMWAHDTTNNAAYKIQKATLQGRMIHCINAKAYIYSDLMVTLDDLVQMVLPLCTVPRCAYVLNKYLKTTLFTGNSEQLAVLRENGRLRSMYPDDTPMAMLQDITHVLPQLKTLILKHDEQIQQYQAAAAAAAAAGGPAKRQRTS</sequence>
<keyword evidence="2" id="KW-1185">Reference proteome</keyword>
<organism evidence="1 2">
    <name type="scientific">Acyrthosiphon pisum</name>
    <name type="common">Pea aphid</name>
    <dbReference type="NCBI Taxonomy" id="7029"/>
    <lineage>
        <taxon>Eukaryota</taxon>
        <taxon>Metazoa</taxon>
        <taxon>Ecdysozoa</taxon>
        <taxon>Arthropoda</taxon>
        <taxon>Hexapoda</taxon>
        <taxon>Insecta</taxon>
        <taxon>Pterygota</taxon>
        <taxon>Neoptera</taxon>
        <taxon>Paraneoptera</taxon>
        <taxon>Hemiptera</taxon>
        <taxon>Sternorrhyncha</taxon>
        <taxon>Aphidomorpha</taxon>
        <taxon>Aphidoidea</taxon>
        <taxon>Aphididae</taxon>
        <taxon>Macrosiphini</taxon>
        <taxon>Acyrthosiphon</taxon>
    </lineage>
</organism>
<proteinExistence type="predicted"/>
<accession>A0A8R1W1S8</accession>
<dbReference type="RefSeq" id="XP_001948096.2">
    <property type="nucleotide sequence ID" value="XM_001948061.4"/>
</dbReference>